<organism evidence="2">
    <name type="scientific">marine sediment metagenome</name>
    <dbReference type="NCBI Taxonomy" id="412755"/>
    <lineage>
        <taxon>unclassified sequences</taxon>
        <taxon>metagenomes</taxon>
        <taxon>ecological metagenomes</taxon>
    </lineage>
</organism>
<keyword evidence="1" id="KW-0472">Membrane</keyword>
<keyword evidence="1" id="KW-0812">Transmembrane</keyword>
<dbReference type="AlphaFoldDB" id="X1GST3"/>
<evidence type="ECO:0000313" key="2">
    <source>
        <dbReference type="EMBL" id="GAH44674.1"/>
    </source>
</evidence>
<name>X1GST3_9ZZZZ</name>
<protein>
    <submittedName>
        <fullName evidence="2">Uncharacterized protein</fullName>
    </submittedName>
</protein>
<keyword evidence="1" id="KW-1133">Transmembrane helix</keyword>
<reference evidence="2" key="1">
    <citation type="journal article" date="2014" name="Front. Microbiol.">
        <title>High frequency of phylogenetically diverse reductive dehalogenase-homologous genes in deep subseafloor sedimentary metagenomes.</title>
        <authorList>
            <person name="Kawai M."/>
            <person name="Futagami T."/>
            <person name="Toyoda A."/>
            <person name="Takaki Y."/>
            <person name="Nishi S."/>
            <person name="Hori S."/>
            <person name="Arai W."/>
            <person name="Tsubouchi T."/>
            <person name="Morono Y."/>
            <person name="Uchiyama I."/>
            <person name="Ito T."/>
            <person name="Fujiyama A."/>
            <person name="Inagaki F."/>
            <person name="Takami H."/>
        </authorList>
    </citation>
    <scope>NUCLEOTIDE SEQUENCE</scope>
    <source>
        <strain evidence="2">Expedition CK06-06</strain>
    </source>
</reference>
<evidence type="ECO:0000256" key="1">
    <source>
        <dbReference type="SAM" id="Phobius"/>
    </source>
</evidence>
<feature type="non-terminal residue" evidence="2">
    <location>
        <position position="72"/>
    </location>
</feature>
<dbReference type="EMBL" id="BARU01012769">
    <property type="protein sequence ID" value="GAH44674.1"/>
    <property type="molecule type" value="Genomic_DNA"/>
</dbReference>
<gene>
    <name evidence="2" type="ORF">S03H2_23389</name>
</gene>
<proteinExistence type="predicted"/>
<feature type="transmembrane region" description="Helical" evidence="1">
    <location>
        <begin position="15"/>
        <end position="36"/>
    </location>
</feature>
<accession>X1GST3</accession>
<comment type="caution">
    <text evidence="2">The sequence shown here is derived from an EMBL/GenBank/DDBJ whole genome shotgun (WGS) entry which is preliminary data.</text>
</comment>
<sequence>MSYRFKNITIKKTSLYYLVLVIVAIIIPLTTYPLIYGVDAFQVMWMANALKEGALFSENTWLISPFSFFGYY</sequence>